<dbReference type="Gene3D" id="3.40.50.300">
    <property type="entry name" value="P-loop containing nucleotide triphosphate hydrolases"/>
    <property type="match status" value="2"/>
</dbReference>
<evidence type="ECO:0000313" key="8">
    <source>
        <dbReference type="Proteomes" id="UP000577419"/>
    </source>
</evidence>
<dbReference type="Pfam" id="PF01935">
    <property type="entry name" value="DUF87"/>
    <property type="match status" value="1"/>
</dbReference>
<dbReference type="GO" id="GO:0043139">
    <property type="term" value="F:5'-3' DNA helicase activity"/>
    <property type="evidence" value="ECO:0007669"/>
    <property type="project" value="UniProtKB-EC"/>
</dbReference>
<dbReference type="SMART" id="SM00382">
    <property type="entry name" value="AAA"/>
    <property type="match status" value="1"/>
</dbReference>
<evidence type="ECO:0000256" key="3">
    <source>
        <dbReference type="ARBA" id="ARBA00048954"/>
    </source>
</evidence>
<evidence type="ECO:0000256" key="4">
    <source>
        <dbReference type="ARBA" id="ARBA00048988"/>
    </source>
</evidence>
<dbReference type="InterPro" id="IPR003593">
    <property type="entry name" value="AAA+_ATPase"/>
</dbReference>
<comment type="caution">
    <text evidence="7">The sequence shown here is derived from an EMBL/GenBank/DDBJ whole genome shotgun (WGS) entry which is preliminary data.</text>
</comment>
<comment type="catalytic activity">
    <reaction evidence="2">
        <text>Couples ATP hydrolysis with the unwinding of duplex DNA by translocating in the 3'-5' direction.</text>
        <dbReference type="EC" id="5.6.2.4"/>
    </reaction>
</comment>
<evidence type="ECO:0000313" key="7">
    <source>
        <dbReference type="EMBL" id="HIH08733.1"/>
    </source>
</evidence>
<dbReference type="AlphaFoldDB" id="A0A7J4IT88"/>
<feature type="compositionally biased region" description="Basic and acidic residues" evidence="5">
    <location>
        <begin position="16"/>
        <end position="26"/>
    </location>
</feature>
<dbReference type="Proteomes" id="UP000577419">
    <property type="component" value="Unassembled WGS sequence"/>
</dbReference>
<dbReference type="PANTHER" id="PTHR42957:SF1">
    <property type="entry name" value="HELICASE MJ1565-RELATED"/>
    <property type="match status" value="1"/>
</dbReference>
<dbReference type="InterPro" id="IPR027417">
    <property type="entry name" value="P-loop_NTPase"/>
</dbReference>
<accession>A0A7J4IT88</accession>
<protein>
    <submittedName>
        <fullName evidence="7">DUF87 domain-containing protein</fullName>
    </submittedName>
</protein>
<comment type="catalytic activity">
    <reaction evidence="4">
        <text>ATP + H2O = ADP + phosphate + H(+)</text>
        <dbReference type="Rhea" id="RHEA:13065"/>
        <dbReference type="ChEBI" id="CHEBI:15377"/>
        <dbReference type="ChEBI" id="CHEBI:15378"/>
        <dbReference type="ChEBI" id="CHEBI:30616"/>
        <dbReference type="ChEBI" id="CHEBI:43474"/>
        <dbReference type="ChEBI" id="CHEBI:456216"/>
        <dbReference type="EC" id="5.6.2.4"/>
    </reaction>
</comment>
<evidence type="ECO:0000256" key="5">
    <source>
        <dbReference type="SAM" id="MobiDB-lite"/>
    </source>
</evidence>
<feature type="domain" description="AAA+ ATPase" evidence="6">
    <location>
        <begin position="202"/>
        <end position="528"/>
    </location>
</feature>
<reference evidence="8" key="1">
    <citation type="journal article" date="2020" name="bioRxiv">
        <title>A rank-normalized archaeal taxonomy based on genome phylogeny resolves widespread incomplete and uneven classifications.</title>
        <authorList>
            <person name="Rinke C."/>
            <person name="Chuvochina M."/>
            <person name="Mussig A.J."/>
            <person name="Chaumeil P.-A."/>
            <person name="Waite D.W."/>
            <person name="Whitman W.B."/>
            <person name="Parks D.H."/>
            <person name="Hugenholtz P."/>
        </authorList>
    </citation>
    <scope>NUCLEOTIDE SEQUENCE [LARGE SCALE GENOMIC DNA]</scope>
</reference>
<dbReference type="SUPFAM" id="SSF52540">
    <property type="entry name" value="P-loop containing nucleoside triphosphate hydrolases"/>
    <property type="match status" value="1"/>
</dbReference>
<name>A0A7J4IT88_9ARCH</name>
<feature type="compositionally biased region" description="Acidic residues" evidence="5">
    <location>
        <begin position="44"/>
        <end position="59"/>
    </location>
</feature>
<comment type="similarity">
    <text evidence="1">Belongs to the HerA family.</text>
</comment>
<dbReference type="EMBL" id="DUFG01000025">
    <property type="protein sequence ID" value="HIH08733.1"/>
    <property type="molecule type" value="Genomic_DNA"/>
</dbReference>
<dbReference type="GO" id="GO:0043138">
    <property type="term" value="F:3'-5' DNA helicase activity"/>
    <property type="evidence" value="ECO:0007669"/>
    <property type="project" value="UniProtKB-EC"/>
</dbReference>
<feature type="region of interest" description="Disordered" evidence="5">
    <location>
        <begin position="1"/>
        <end position="108"/>
    </location>
</feature>
<sequence length="951" mass="107224">MAKNVDSPAKKMNSRVSREKTEKDTDIFDEILEEKAEKEKDKKEDEEEKEDVTFDEEDEGQRTDDKSEYSGKEGNEEKQADEEESSEDTDDFEYSLEREEDSVEHGVKEKELDEVPLKELGKNREEIKDTIIHKASLLSLKDKGPAETGLKLNFLSDPATGNVFIGRKKAVHKKYGYEGALHVGRVNEQEFKDKDIYLDSLNPHVVFVCGARGSGKSYVMGVIAEEIALKNKNVGTIVIDPIGVFWSMRFPNREERELEKIKEWKLNPLGLKNIRVFVPAGIRGQVPKTTFDAGFSMQPSLLSSEDWALTFKIDRFSVTGLLLEKVLKKVESGYKSLEDKKIPAKGRNYSLDDIVICLESDAELNSREKGYKQDSIRALSSRFEAAKAWGIFDEKGTPLSDLSREGQMTILDTSFLDDTVTALVIGVLARRILAARKISTRKEAASRFKTLDVDQLLELEIPPTWLFIDEAHTLIPSGNEKTPASSALVEYVKQGRRPGCSLVFATQQPSAIDTKVLSQLDIIMTHKLVFDDDVKAVFKRTPTIIPAAFKRKSFIKTLPVGVALTGDRSEETSRAFIMSIRPRLSQHEGRDAETLGMSETVSAEQLENLIVEVVHRDLLKEGEIEIEKIKKVIETLNAKYNGNAHLSAILQGLREKGFIVGQKTVMLEGAKGDRKIAKEIIKAESGEEEETGEEGEALKGEPLQDVETTELLALPQRIPESRAKEIVNEIRKKRLLGLLGGEEVVRDTALRYHTVWKVNYDIVSTKNEFLSRQCFISSSSGEFLHFSMGKFVESKGLNEFFELGEDELSVLKALMKNQLSAEELIGITEFGEGKVLRILKKLGERGLVGVAVEQKTGKRIYWLKQQFDLPPSERHELLGSINYLPFVRADAISKEHELFGKEKIPELLQKMWKNVIVKSIEEIYRPVWHFKLELDGKERTVLVDGVTGKVI</sequence>
<evidence type="ECO:0000259" key="6">
    <source>
        <dbReference type="SMART" id="SM00382"/>
    </source>
</evidence>
<proteinExistence type="inferred from homology"/>
<dbReference type="InterPro" id="IPR008571">
    <property type="entry name" value="HerA-like"/>
</dbReference>
<dbReference type="InterPro" id="IPR002789">
    <property type="entry name" value="HerA_central"/>
</dbReference>
<comment type="catalytic activity">
    <reaction evidence="3">
        <text>ATP + H2O = ADP + phosphate + H(+)</text>
        <dbReference type="Rhea" id="RHEA:13065"/>
        <dbReference type="ChEBI" id="CHEBI:15377"/>
        <dbReference type="ChEBI" id="CHEBI:15378"/>
        <dbReference type="ChEBI" id="CHEBI:30616"/>
        <dbReference type="ChEBI" id="CHEBI:43474"/>
        <dbReference type="ChEBI" id="CHEBI:456216"/>
        <dbReference type="EC" id="5.6.2.3"/>
    </reaction>
</comment>
<evidence type="ECO:0000256" key="1">
    <source>
        <dbReference type="ARBA" id="ARBA00007816"/>
    </source>
</evidence>
<evidence type="ECO:0000256" key="2">
    <source>
        <dbReference type="ARBA" id="ARBA00034617"/>
    </source>
</evidence>
<gene>
    <name evidence="7" type="ORF">HA237_05195</name>
</gene>
<organism evidence="7 8">
    <name type="scientific">Candidatus Iainarchaeum sp</name>
    <dbReference type="NCBI Taxonomy" id="3101447"/>
    <lineage>
        <taxon>Archaea</taxon>
        <taxon>Candidatus Iainarchaeota</taxon>
        <taxon>Candidatus Iainarchaeia</taxon>
        <taxon>Candidatus Iainarchaeales</taxon>
        <taxon>Candidatus Iainarchaeaceae</taxon>
        <taxon>Candidatus Iainarchaeum</taxon>
    </lineage>
</organism>
<feature type="compositionally biased region" description="Basic and acidic residues" evidence="5">
    <location>
        <begin position="60"/>
        <end position="78"/>
    </location>
</feature>
<feature type="compositionally biased region" description="Basic and acidic residues" evidence="5">
    <location>
        <begin position="33"/>
        <end position="43"/>
    </location>
</feature>
<dbReference type="PANTHER" id="PTHR42957">
    <property type="entry name" value="HELICASE MJ1565-RELATED"/>
    <property type="match status" value="1"/>
</dbReference>
<feature type="compositionally biased region" description="Acidic residues" evidence="5">
    <location>
        <begin position="79"/>
        <end position="102"/>
    </location>
</feature>